<dbReference type="PANTHER" id="PTHR10682">
    <property type="entry name" value="POLY A POLYMERASE"/>
    <property type="match status" value="1"/>
</dbReference>
<keyword evidence="17" id="KW-1185">Reference proteome</keyword>
<evidence type="ECO:0000313" key="16">
    <source>
        <dbReference type="Ensembl" id="ENSACCP00020018408.1"/>
    </source>
</evidence>
<sequence>MPFDRDAGFLGIVGTCSCVWKRWLSSWHKKGTVKKWNLFAGADIDAVCVSFFEKLKHQEEIKNLRAVEDVYVPVVKFEFDGIEIDLVFARLSVPTVSGNLDLRDDSHLRSLDIICIQSLNGCRVTDEILHLVPNKENVWLTLCAIKLWAKRCGIYSNMLGFLGGVFWAVLVARTCQLYPHALASTLVNKFFLFFFQNVRAIYDYFNLQKIVTLFEVVLYIRFTPTMFNPTLNYMTEF</sequence>
<dbReference type="PANTHER" id="PTHR10682:SF6">
    <property type="entry name" value="POLY(A) POLYMERASE GAMMA"/>
    <property type="match status" value="1"/>
</dbReference>
<evidence type="ECO:0000256" key="1">
    <source>
        <dbReference type="ARBA" id="ARBA00001936"/>
    </source>
</evidence>
<dbReference type="GO" id="GO:0046872">
    <property type="term" value="F:metal ion binding"/>
    <property type="evidence" value="ECO:0007669"/>
    <property type="project" value="UniProtKB-KW"/>
</dbReference>
<evidence type="ECO:0000256" key="13">
    <source>
        <dbReference type="ARBA" id="ARBA00048830"/>
    </source>
</evidence>
<dbReference type="Ensembl" id="ENSACCT00020019222.1">
    <property type="protein sequence ID" value="ENSACCP00020018408.1"/>
    <property type="gene ID" value="ENSACCG00020012678.1"/>
</dbReference>
<comment type="cofactor">
    <cofactor evidence="1">
        <name>Mn(2+)</name>
        <dbReference type="ChEBI" id="CHEBI:29035"/>
    </cofactor>
</comment>
<evidence type="ECO:0000256" key="11">
    <source>
        <dbReference type="ARBA" id="ARBA00022842"/>
    </source>
</evidence>
<dbReference type="GO" id="GO:0006397">
    <property type="term" value="P:mRNA processing"/>
    <property type="evidence" value="ECO:0007669"/>
    <property type="project" value="UniProtKB-KW"/>
</dbReference>
<evidence type="ECO:0000256" key="10">
    <source>
        <dbReference type="ARBA" id="ARBA00022840"/>
    </source>
</evidence>
<evidence type="ECO:0000313" key="17">
    <source>
        <dbReference type="Proteomes" id="UP000472275"/>
    </source>
</evidence>
<dbReference type="GO" id="GO:0005524">
    <property type="term" value="F:ATP binding"/>
    <property type="evidence" value="ECO:0007669"/>
    <property type="project" value="UniProtKB-KW"/>
</dbReference>
<keyword evidence="9" id="KW-0547">Nucleotide-binding</keyword>
<dbReference type="SUPFAM" id="SSF81631">
    <property type="entry name" value="PAP/OAS1 substrate-binding domain"/>
    <property type="match status" value="1"/>
</dbReference>
<dbReference type="PROSITE" id="PS51257">
    <property type="entry name" value="PROKAR_LIPOPROTEIN"/>
    <property type="match status" value="1"/>
</dbReference>
<keyword evidence="8" id="KW-0479">Metal-binding</keyword>
<dbReference type="EC" id="2.7.7.19" evidence="5"/>
<evidence type="ECO:0000259" key="15">
    <source>
        <dbReference type="Pfam" id="PF20750"/>
    </source>
</evidence>
<evidence type="ECO:0000259" key="14">
    <source>
        <dbReference type="Pfam" id="PF04928"/>
    </source>
</evidence>
<feature type="domain" description="Poly(A) polymerase nucleotidyltransferase" evidence="15">
    <location>
        <begin position="48"/>
        <end position="132"/>
    </location>
</feature>
<reference evidence="16" key="1">
    <citation type="submission" date="2025-08" db="UniProtKB">
        <authorList>
            <consortium name="Ensembl"/>
        </authorList>
    </citation>
    <scope>IDENTIFICATION</scope>
</reference>
<dbReference type="InterPro" id="IPR048840">
    <property type="entry name" value="PolA_pol_NTPase"/>
</dbReference>
<dbReference type="InterPro" id="IPR007012">
    <property type="entry name" value="PolA_pol_cen_dom"/>
</dbReference>
<reference evidence="16" key="2">
    <citation type="submission" date="2025-09" db="UniProtKB">
        <authorList>
            <consortium name="Ensembl"/>
        </authorList>
    </citation>
    <scope>IDENTIFICATION</scope>
</reference>
<dbReference type="Gene3D" id="1.10.1410.10">
    <property type="match status" value="1"/>
</dbReference>
<keyword evidence="7" id="KW-0808">Transferase</keyword>
<name>A0A663F2B7_AQUCH</name>
<evidence type="ECO:0000256" key="12">
    <source>
        <dbReference type="ARBA" id="ARBA00023242"/>
    </source>
</evidence>
<keyword evidence="10" id="KW-0067">ATP-binding</keyword>
<dbReference type="Proteomes" id="UP000472275">
    <property type="component" value="Unassembled WGS sequence"/>
</dbReference>
<comment type="cofactor">
    <cofactor evidence="2">
        <name>Mg(2+)</name>
        <dbReference type="ChEBI" id="CHEBI:18420"/>
    </cofactor>
</comment>
<keyword evidence="11" id="KW-0460">Magnesium</keyword>
<protein>
    <recommendedName>
        <fullName evidence="5">polynucleotide adenylyltransferase</fullName>
        <ecNumber evidence="5">2.7.7.19</ecNumber>
    </recommendedName>
</protein>
<evidence type="ECO:0000256" key="2">
    <source>
        <dbReference type="ARBA" id="ARBA00001946"/>
    </source>
</evidence>
<comment type="subcellular location">
    <subcellularLocation>
        <location evidence="3">Nucleus</location>
    </subcellularLocation>
</comment>
<dbReference type="InParanoid" id="A0A663F2B7"/>
<dbReference type="Pfam" id="PF20750">
    <property type="entry name" value="PAP_NTPase"/>
    <property type="match status" value="1"/>
</dbReference>
<organism evidence="16 17">
    <name type="scientific">Aquila chrysaetos chrysaetos</name>
    <dbReference type="NCBI Taxonomy" id="223781"/>
    <lineage>
        <taxon>Eukaryota</taxon>
        <taxon>Metazoa</taxon>
        <taxon>Chordata</taxon>
        <taxon>Craniata</taxon>
        <taxon>Vertebrata</taxon>
        <taxon>Euteleostomi</taxon>
        <taxon>Archelosauria</taxon>
        <taxon>Archosauria</taxon>
        <taxon>Dinosauria</taxon>
        <taxon>Saurischia</taxon>
        <taxon>Theropoda</taxon>
        <taxon>Coelurosauria</taxon>
        <taxon>Aves</taxon>
        <taxon>Neognathae</taxon>
        <taxon>Neoaves</taxon>
        <taxon>Telluraves</taxon>
        <taxon>Accipitrimorphae</taxon>
        <taxon>Accipitriformes</taxon>
        <taxon>Accipitridae</taxon>
        <taxon>Accipitrinae</taxon>
        <taxon>Aquila</taxon>
    </lineage>
</organism>
<evidence type="ECO:0000256" key="5">
    <source>
        <dbReference type="ARBA" id="ARBA00012388"/>
    </source>
</evidence>
<evidence type="ECO:0000256" key="3">
    <source>
        <dbReference type="ARBA" id="ARBA00004123"/>
    </source>
</evidence>
<keyword evidence="12" id="KW-0539">Nucleus</keyword>
<evidence type="ECO:0000256" key="8">
    <source>
        <dbReference type="ARBA" id="ARBA00022723"/>
    </source>
</evidence>
<keyword evidence="6" id="KW-0507">mRNA processing</keyword>
<dbReference type="AlphaFoldDB" id="A0A663F2B7"/>
<proteinExistence type="inferred from homology"/>
<dbReference type="InterPro" id="IPR043519">
    <property type="entry name" value="NT_sf"/>
</dbReference>
<dbReference type="GO" id="GO:1990817">
    <property type="term" value="F:poly(A) RNA polymerase activity"/>
    <property type="evidence" value="ECO:0007669"/>
    <property type="project" value="UniProtKB-EC"/>
</dbReference>
<comment type="catalytic activity">
    <reaction evidence="13">
        <text>RNA(n) + ATP = RNA(n)-3'-adenine ribonucleotide + diphosphate</text>
        <dbReference type="Rhea" id="RHEA:11332"/>
        <dbReference type="Rhea" id="RHEA-COMP:14527"/>
        <dbReference type="Rhea" id="RHEA-COMP:17347"/>
        <dbReference type="ChEBI" id="CHEBI:30616"/>
        <dbReference type="ChEBI" id="CHEBI:33019"/>
        <dbReference type="ChEBI" id="CHEBI:140395"/>
        <dbReference type="ChEBI" id="CHEBI:173115"/>
        <dbReference type="EC" id="2.7.7.19"/>
    </reaction>
</comment>
<evidence type="ECO:0000256" key="6">
    <source>
        <dbReference type="ARBA" id="ARBA00022664"/>
    </source>
</evidence>
<accession>A0A663F2B7</accession>
<dbReference type="Pfam" id="PF04928">
    <property type="entry name" value="PAP_central"/>
    <property type="match status" value="1"/>
</dbReference>
<feature type="domain" description="Poly(A) polymerase central" evidence="14">
    <location>
        <begin position="140"/>
        <end position="196"/>
    </location>
</feature>
<evidence type="ECO:0000256" key="7">
    <source>
        <dbReference type="ARBA" id="ARBA00022679"/>
    </source>
</evidence>
<evidence type="ECO:0000256" key="4">
    <source>
        <dbReference type="ARBA" id="ARBA00010912"/>
    </source>
</evidence>
<dbReference type="GeneTree" id="ENSGT00940000156467"/>
<comment type="similarity">
    <text evidence="4">Belongs to the poly(A) polymerase family.</text>
</comment>
<evidence type="ECO:0000256" key="9">
    <source>
        <dbReference type="ARBA" id="ARBA00022741"/>
    </source>
</evidence>
<dbReference type="GO" id="GO:0005634">
    <property type="term" value="C:nucleus"/>
    <property type="evidence" value="ECO:0007669"/>
    <property type="project" value="UniProtKB-SubCell"/>
</dbReference>
<dbReference type="SUPFAM" id="SSF81301">
    <property type="entry name" value="Nucleotidyltransferase"/>
    <property type="match status" value="1"/>
</dbReference>